<keyword evidence="7" id="KW-0472">Membrane</keyword>
<dbReference type="PANTHER" id="PTHR15351">
    <property type="entry name" value="ERLIN (ER LIPID RAFT ASSOCIATED PROTEIN) HOMOLOG"/>
    <property type="match status" value="1"/>
</dbReference>
<evidence type="ECO:0000259" key="10">
    <source>
        <dbReference type="SMART" id="SM00244"/>
    </source>
</evidence>
<dbReference type="SUPFAM" id="SSF117892">
    <property type="entry name" value="Band 7/SPFH domain"/>
    <property type="match status" value="1"/>
</dbReference>
<evidence type="ECO:0000256" key="3">
    <source>
        <dbReference type="ARBA" id="ARBA00022692"/>
    </source>
</evidence>
<feature type="domain" description="Band 7" evidence="10">
    <location>
        <begin position="56"/>
        <end position="222"/>
    </location>
</feature>
<name>A0A9Q1JSI8_9CARY</name>
<evidence type="ECO:0000256" key="4">
    <source>
        <dbReference type="ARBA" id="ARBA00022824"/>
    </source>
</evidence>
<dbReference type="SMART" id="SM00244">
    <property type="entry name" value="PHB"/>
    <property type="match status" value="1"/>
</dbReference>
<keyword evidence="8" id="KW-0325">Glycoprotein</keyword>
<keyword evidence="12" id="KW-1185">Reference proteome</keyword>
<evidence type="ECO:0000256" key="5">
    <source>
        <dbReference type="ARBA" id="ARBA00022968"/>
    </source>
</evidence>
<feature type="region of interest" description="Disordered" evidence="9">
    <location>
        <begin position="1"/>
        <end position="23"/>
    </location>
</feature>
<dbReference type="GO" id="GO:0005789">
    <property type="term" value="C:endoplasmic reticulum membrane"/>
    <property type="evidence" value="ECO:0007669"/>
    <property type="project" value="UniProtKB-SubCell"/>
</dbReference>
<dbReference type="GO" id="GO:0032933">
    <property type="term" value="P:SREBP signaling pathway"/>
    <property type="evidence" value="ECO:0007669"/>
    <property type="project" value="TreeGrafter"/>
</dbReference>
<evidence type="ECO:0000256" key="8">
    <source>
        <dbReference type="ARBA" id="ARBA00023180"/>
    </source>
</evidence>
<keyword evidence="4" id="KW-0256">Endoplasmic reticulum</keyword>
<dbReference type="InterPro" id="IPR001107">
    <property type="entry name" value="Band_7"/>
</dbReference>
<evidence type="ECO:0000256" key="2">
    <source>
        <dbReference type="ARBA" id="ARBA00008164"/>
    </source>
</evidence>
<dbReference type="PANTHER" id="PTHR15351:SF3">
    <property type="entry name" value="ERLIN"/>
    <property type="match status" value="1"/>
</dbReference>
<dbReference type="CDD" id="cd03406">
    <property type="entry name" value="SPFH_like_u3"/>
    <property type="match status" value="1"/>
</dbReference>
<gene>
    <name evidence="11" type="ORF">Cgig2_009412</name>
</gene>
<evidence type="ECO:0000313" key="11">
    <source>
        <dbReference type="EMBL" id="KAJ8430234.1"/>
    </source>
</evidence>
<evidence type="ECO:0000256" key="6">
    <source>
        <dbReference type="ARBA" id="ARBA00022989"/>
    </source>
</evidence>
<comment type="caution">
    <text evidence="11">The sequence shown here is derived from an EMBL/GenBank/DDBJ whole genome shotgun (WGS) entry which is preliminary data.</text>
</comment>
<keyword evidence="5" id="KW-0735">Signal-anchor</keyword>
<dbReference type="Pfam" id="PF01145">
    <property type="entry name" value="Band_7"/>
    <property type="match status" value="1"/>
</dbReference>
<dbReference type="GO" id="GO:0015485">
    <property type="term" value="F:cholesterol binding"/>
    <property type="evidence" value="ECO:0007669"/>
    <property type="project" value="TreeGrafter"/>
</dbReference>
<organism evidence="11 12">
    <name type="scientific">Carnegiea gigantea</name>
    <dbReference type="NCBI Taxonomy" id="171969"/>
    <lineage>
        <taxon>Eukaryota</taxon>
        <taxon>Viridiplantae</taxon>
        <taxon>Streptophyta</taxon>
        <taxon>Embryophyta</taxon>
        <taxon>Tracheophyta</taxon>
        <taxon>Spermatophyta</taxon>
        <taxon>Magnoliopsida</taxon>
        <taxon>eudicotyledons</taxon>
        <taxon>Gunneridae</taxon>
        <taxon>Pentapetalae</taxon>
        <taxon>Caryophyllales</taxon>
        <taxon>Cactineae</taxon>
        <taxon>Cactaceae</taxon>
        <taxon>Cactoideae</taxon>
        <taxon>Echinocereeae</taxon>
        <taxon>Carnegiea</taxon>
    </lineage>
</organism>
<dbReference type="OrthoDB" id="77368at2759"/>
<dbReference type="InterPro" id="IPR033294">
    <property type="entry name" value="Erlin1/2"/>
</dbReference>
<evidence type="ECO:0000256" key="9">
    <source>
        <dbReference type="SAM" id="MobiDB-lite"/>
    </source>
</evidence>
<comment type="subcellular location">
    <subcellularLocation>
        <location evidence="1">Endoplasmic reticulum membrane</location>
        <topology evidence="1">Single-pass type II membrane protein</topology>
    </subcellularLocation>
</comment>
<proteinExistence type="inferred from homology"/>
<evidence type="ECO:0000313" key="12">
    <source>
        <dbReference type="Proteomes" id="UP001153076"/>
    </source>
</evidence>
<protein>
    <recommendedName>
        <fullName evidence="10">Band 7 domain-containing protein</fullName>
    </recommendedName>
</protein>
<dbReference type="EMBL" id="JAKOGI010000815">
    <property type="protein sequence ID" value="KAJ8430234.1"/>
    <property type="molecule type" value="Genomic_DNA"/>
</dbReference>
<sequence>MEAQAQQQQQQTPAQRPPPSPRSGSLCGPFPFLFLFAAAATSILLSSASTSKISLTILHQVPEGHVGVYWRGGALLKTITDPGFHWKMPLLTHYEPIQVTLQTDQVRDIPCGTKGGVMINFTRIEVVNRLRKDYVYDTLLNYGVHYDKTWIYDKIHHEINQFCSSHSLQQVYIDMFDQIDERMKDALQGDCTRYAPGVEIISVRVTKPTIPESIRQNYVQMEEERTKALIAMEKQKVAEKEAETQKKIAISEAEKNAHVSKIIMEQKLMEKESGRRQQQIDNEMNLAREKSLADAYYYRLMKEAEANKLKLTPQYLELRFIEAIANGTKIYFGDKLVPVQIPNMVFDQKLLGNFLERMNKMSGSVA</sequence>
<evidence type="ECO:0000256" key="7">
    <source>
        <dbReference type="ARBA" id="ARBA00023136"/>
    </source>
</evidence>
<accession>A0A9Q1JSI8</accession>
<keyword evidence="3" id="KW-0812">Transmembrane</keyword>
<dbReference type="Proteomes" id="UP001153076">
    <property type="component" value="Unassembled WGS sequence"/>
</dbReference>
<dbReference type="AlphaFoldDB" id="A0A9Q1JSI8"/>
<keyword evidence="6" id="KW-1133">Transmembrane helix</keyword>
<comment type="similarity">
    <text evidence="2">Belongs to the band 7/mec-2 family.</text>
</comment>
<dbReference type="GO" id="GO:0031625">
    <property type="term" value="F:ubiquitin protein ligase binding"/>
    <property type="evidence" value="ECO:0007669"/>
    <property type="project" value="InterPro"/>
</dbReference>
<evidence type="ECO:0000256" key="1">
    <source>
        <dbReference type="ARBA" id="ARBA00004648"/>
    </source>
</evidence>
<dbReference type="InterPro" id="IPR036013">
    <property type="entry name" value="Band_7/SPFH_dom_sf"/>
</dbReference>
<feature type="compositionally biased region" description="Low complexity" evidence="9">
    <location>
        <begin position="1"/>
        <end position="14"/>
    </location>
</feature>
<reference evidence="11" key="1">
    <citation type="submission" date="2022-04" db="EMBL/GenBank/DDBJ databases">
        <title>Carnegiea gigantea Genome sequencing and assembly v2.</title>
        <authorList>
            <person name="Copetti D."/>
            <person name="Sanderson M.J."/>
            <person name="Burquez A."/>
            <person name="Wojciechowski M.F."/>
        </authorList>
    </citation>
    <scope>NUCLEOTIDE SEQUENCE</scope>
    <source>
        <strain evidence="11">SGP5-SGP5p</strain>
        <tissue evidence="11">Aerial part</tissue>
    </source>
</reference>